<evidence type="ECO:0000313" key="2">
    <source>
        <dbReference type="EMBL" id="TKW13916.1"/>
    </source>
</evidence>
<dbReference type="EMBL" id="CM016556">
    <property type="protein sequence ID" value="TKW13916.1"/>
    <property type="molecule type" value="Genomic_DNA"/>
</dbReference>
<evidence type="ECO:0000256" key="1">
    <source>
        <dbReference type="SAM" id="MobiDB-lite"/>
    </source>
</evidence>
<protein>
    <submittedName>
        <fullName evidence="2">Uncharacterized protein</fullName>
    </submittedName>
</protein>
<organism evidence="2 3">
    <name type="scientific">Setaria viridis</name>
    <name type="common">Green bristlegrass</name>
    <name type="synonym">Setaria italica subsp. viridis</name>
    <dbReference type="NCBI Taxonomy" id="4556"/>
    <lineage>
        <taxon>Eukaryota</taxon>
        <taxon>Viridiplantae</taxon>
        <taxon>Streptophyta</taxon>
        <taxon>Embryophyta</taxon>
        <taxon>Tracheophyta</taxon>
        <taxon>Spermatophyta</taxon>
        <taxon>Magnoliopsida</taxon>
        <taxon>Liliopsida</taxon>
        <taxon>Poales</taxon>
        <taxon>Poaceae</taxon>
        <taxon>PACMAD clade</taxon>
        <taxon>Panicoideae</taxon>
        <taxon>Panicodae</taxon>
        <taxon>Paniceae</taxon>
        <taxon>Cenchrinae</taxon>
        <taxon>Setaria</taxon>
    </lineage>
</organism>
<keyword evidence="3" id="KW-1185">Reference proteome</keyword>
<feature type="region of interest" description="Disordered" evidence="1">
    <location>
        <begin position="27"/>
        <end position="53"/>
    </location>
</feature>
<accession>A0A4V6D6E9</accession>
<name>A0A4V6D6E9_SETVI</name>
<reference evidence="2" key="1">
    <citation type="submission" date="2019-03" db="EMBL/GenBank/DDBJ databases">
        <title>WGS assembly of Setaria viridis.</title>
        <authorList>
            <person name="Huang P."/>
            <person name="Jenkins J."/>
            <person name="Grimwood J."/>
            <person name="Barry K."/>
            <person name="Healey A."/>
            <person name="Mamidi S."/>
            <person name="Sreedasyam A."/>
            <person name="Shu S."/>
            <person name="Feldman M."/>
            <person name="Wu J."/>
            <person name="Yu Y."/>
            <person name="Chen C."/>
            <person name="Johnson J."/>
            <person name="Rokhsar D."/>
            <person name="Baxter I."/>
            <person name="Schmutz J."/>
            <person name="Brutnell T."/>
            <person name="Kellogg E."/>
        </authorList>
    </citation>
    <scope>NUCLEOTIDE SEQUENCE [LARGE SCALE GENOMIC DNA]</scope>
</reference>
<dbReference type="AlphaFoldDB" id="A0A4V6D6E9"/>
<dbReference type="Gramene" id="TKW13916">
    <property type="protein sequence ID" value="TKW13916"/>
    <property type="gene ID" value="SEVIR_5G132450v2"/>
</dbReference>
<gene>
    <name evidence="2" type="ORF">SEVIR_5G132450v2</name>
</gene>
<evidence type="ECO:0000313" key="3">
    <source>
        <dbReference type="Proteomes" id="UP000298652"/>
    </source>
</evidence>
<proteinExistence type="predicted"/>
<sequence length="53" mass="6039">MEQEDHTRVRTCDSYLLWWCCGMNGGGTARSRDANQQQVRLRPSGADRRQGLA</sequence>
<dbReference type="Proteomes" id="UP000298652">
    <property type="component" value="Chromosome 5"/>
</dbReference>